<evidence type="ECO:0000259" key="5">
    <source>
        <dbReference type="Pfam" id="PF00389"/>
    </source>
</evidence>
<protein>
    <recommendedName>
        <fullName evidence="9">D-3-phosphoglycerate dehydrogenase</fullName>
    </recommendedName>
</protein>
<dbReference type="GO" id="GO:0016616">
    <property type="term" value="F:oxidoreductase activity, acting on the CH-OH group of donors, NAD or NADP as acceptor"/>
    <property type="evidence" value="ECO:0007669"/>
    <property type="project" value="InterPro"/>
</dbReference>
<dbReference type="InterPro" id="IPR036291">
    <property type="entry name" value="NAD(P)-bd_dom_sf"/>
</dbReference>
<keyword evidence="2 4" id="KW-0560">Oxidoreductase</keyword>
<dbReference type="RefSeq" id="WP_207862297.1">
    <property type="nucleotide sequence ID" value="NZ_JAFREP010000034.1"/>
</dbReference>
<dbReference type="Proteomes" id="UP000664417">
    <property type="component" value="Unassembled WGS sequence"/>
</dbReference>
<reference evidence="7" key="1">
    <citation type="submission" date="2021-03" db="EMBL/GenBank/DDBJ databases">
        <authorList>
            <person name="Wang G."/>
        </authorList>
    </citation>
    <scope>NUCLEOTIDE SEQUENCE</scope>
    <source>
        <strain evidence="7">KCTC 12899</strain>
    </source>
</reference>
<evidence type="ECO:0000259" key="6">
    <source>
        <dbReference type="Pfam" id="PF02826"/>
    </source>
</evidence>
<comment type="caution">
    <text evidence="7">The sequence shown here is derived from an EMBL/GenBank/DDBJ whole genome shotgun (WGS) entry which is preliminary data.</text>
</comment>
<feature type="domain" description="D-isomer specific 2-hydroxyacid dehydrogenase NAD-binding" evidence="6">
    <location>
        <begin position="117"/>
        <end position="291"/>
    </location>
</feature>
<sequence length="326" mass="34862">MDRKVVVATCSAEMPIRLDVVGEVLGDDVELRAFDLPFHFGEAELPSLVAALRDASAVLVRTGNLTAALLEQLPRLRCASAHGTGTDQIDVAAAGRNHTWVTNVPNGNIQDVAEFTLGLILNLLRHIPEATTTLRRERTWDGARRVGTRLAALTVGVLGYGYTGKRVAAMCRAVGATVLASSRSHTSGEVDGIQMVPFEQVLARADVLSIHIPLNAATRGLLNAEALAAMKPGALIVNTARGGIIDQHALEDALRRGHLGGAALDVLDPEPPAFTEALLQMPNVWVTPHMAGSTSQCLHDIARTAAEDIRRVLDGQRPKYAIRELL</sequence>
<dbReference type="Gene3D" id="3.40.50.720">
    <property type="entry name" value="NAD(P)-binding Rossmann-like Domain"/>
    <property type="match status" value="2"/>
</dbReference>
<comment type="similarity">
    <text evidence="1 4">Belongs to the D-isomer specific 2-hydroxyacid dehydrogenase family.</text>
</comment>
<name>A0A8J7QEC1_9BACT</name>
<dbReference type="GO" id="GO:0051287">
    <property type="term" value="F:NAD binding"/>
    <property type="evidence" value="ECO:0007669"/>
    <property type="project" value="InterPro"/>
</dbReference>
<evidence type="ECO:0008006" key="9">
    <source>
        <dbReference type="Google" id="ProtNLM"/>
    </source>
</evidence>
<dbReference type="PANTHER" id="PTHR43761">
    <property type="entry name" value="D-ISOMER SPECIFIC 2-HYDROXYACID DEHYDROGENASE FAMILY PROTEIN (AFU_ORTHOLOGUE AFUA_1G13630)"/>
    <property type="match status" value="1"/>
</dbReference>
<dbReference type="PANTHER" id="PTHR43761:SF1">
    <property type="entry name" value="D-ISOMER SPECIFIC 2-HYDROXYACID DEHYDROGENASE CATALYTIC DOMAIN-CONTAINING PROTEIN-RELATED"/>
    <property type="match status" value="1"/>
</dbReference>
<evidence type="ECO:0000313" key="8">
    <source>
        <dbReference type="Proteomes" id="UP000664417"/>
    </source>
</evidence>
<dbReference type="InterPro" id="IPR029753">
    <property type="entry name" value="D-isomer_DH_CS"/>
</dbReference>
<dbReference type="InterPro" id="IPR006139">
    <property type="entry name" value="D-isomer_2_OHA_DH_cat_dom"/>
</dbReference>
<evidence type="ECO:0000256" key="2">
    <source>
        <dbReference type="ARBA" id="ARBA00023002"/>
    </source>
</evidence>
<gene>
    <name evidence="7" type="ORF">J3U88_27880</name>
</gene>
<feature type="domain" description="D-isomer specific 2-hydroxyacid dehydrogenase catalytic" evidence="5">
    <location>
        <begin position="43"/>
        <end position="322"/>
    </location>
</feature>
<evidence type="ECO:0000256" key="3">
    <source>
        <dbReference type="ARBA" id="ARBA00023027"/>
    </source>
</evidence>
<organism evidence="7 8">
    <name type="scientific">Acanthopleuribacter pedis</name>
    <dbReference type="NCBI Taxonomy" id="442870"/>
    <lineage>
        <taxon>Bacteria</taxon>
        <taxon>Pseudomonadati</taxon>
        <taxon>Acidobacteriota</taxon>
        <taxon>Holophagae</taxon>
        <taxon>Acanthopleuribacterales</taxon>
        <taxon>Acanthopleuribacteraceae</taxon>
        <taxon>Acanthopleuribacter</taxon>
    </lineage>
</organism>
<dbReference type="PROSITE" id="PS00670">
    <property type="entry name" value="D_2_HYDROXYACID_DH_2"/>
    <property type="match status" value="1"/>
</dbReference>
<evidence type="ECO:0000256" key="4">
    <source>
        <dbReference type="RuleBase" id="RU003719"/>
    </source>
</evidence>
<dbReference type="AlphaFoldDB" id="A0A8J7QEC1"/>
<keyword evidence="8" id="KW-1185">Reference proteome</keyword>
<keyword evidence="3" id="KW-0520">NAD</keyword>
<dbReference type="InterPro" id="IPR006140">
    <property type="entry name" value="D-isomer_DH_NAD-bd"/>
</dbReference>
<dbReference type="InterPro" id="IPR050418">
    <property type="entry name" value="D-iso_2-hydroxyacid_DH_PdxB"/>
</dbReference>
<dbReference type="SUPFAM" id="SSF52283">
    <property type="entry name" value="Formate/glycerate dehydrogenase catalytic domain-like"/>
    <property type="match status" value="1"/>
</dbReference>
<dbReference type="SUPFAM" id="SSF51735">
    <property type="entry name" value="NAD(P)-binding Rossmann-fold domains"/>
    <property type="match status" value="1"/>
</dbReference>
<proteinExistence type="inferred from homology"/>
<dbReference type="Pfam" id="PF02826">
    <property type="entry name" value="2-Hacid_dh_C"/>
    <property type="match status" value="1"/>
</dbReference>
<evidence type="ECO:0000313" key="7">
    <source>
        <dbReference type="EMBL" id="MBO1322324.1"/>
    </source>
</evidence>
<accession>A0A8J7QEC1</accession>
<dbReference type="PROSITE" id="PS00671">
    <property type="entry name" value="D_2_HYDROXYACID_DH_3"/>
    <property type="match status" value="1"/>
</dbReference>
<dbReference type="EMBL" id="JAFREP010000034">
    <property type="protein sequence ID" value="MBO1322324.1"/>
    <property type="molecule type" value="Genomic_DNA"/>
</dbReference>
<evidence type="ECO:0000256" key="1">
    <source>
        <dbReference type="ARBA" id="ARBA00005854"/>
    </source>
</evidence>
<dbReference type="Pfam" id="PF00389">
    <property type="entry name" value="2-Hacid_dh"/>
    <property type="match status" value="1"/>
</dbReference>